<organism evidence="3">
    <name type="scientific">marine metagenome</name>
    <dbReference type="NCBI Taxonomy" id="408172"/>
    <lineage>
        <taxon>unclassified sequences</taxon>
        <taxon>metagenomes</taxon>
        <taxon>ecological metagenomes</taxon>
    </lineage>
</organism>
<dbReference type="CDD" id="cd07313">
    <property type="entry name" value="terB_like_2"/>
    <property type="match status" value="1"/>
</dbReference>
<dbReference type="SUPFAM" id="SSF158682">
    <property type="entry name" value="TerB-like"/>
    <property type="match status" value="1"/>
</dbReference>
<accession>A0A381RBZ2</accession>
<dbReference type="InterPro" id="IPR029024">
    <property type="entry name" value="TerB-like"/>
</dbReference>
<dbReference type="Gene3D" id="1.10.3680.10">
    <property type="entry name" value="TerB-like"/>
    <property type="match status" value="1"/>
</dbReference>
<protein>
    <recommendedName>
        <fullName evidence="2">Co-chaperone DjlA N-terminal domain-containing protein</fullName>
    </recommendedName>
</protein>
<dbReference type="InterPro" id="IPR007791">
    <property type="entry name" value="DjlA_N"/>
</dbReference>
<sequence>MLDSIKKFFSSSMSPVEESDDEENKKDIRLAACALLLELAYADEEFTEDEREHLESAIRRQYGLEPAQATQLIELSEEARAGAVDLWQFTSLIAENYSVGQKMVLAEIMWGLVYADGELADKEQHLMRKISHLLKLEPGYLTLARKRAEDIKDSAL</sequence>
<dbReference type="AlphaFoldDB" id="A0A381RBZ2"/>
<feature type="region of interest" description="Disordered" evidence="1">
    <location>
        <begin position="1"/>
        <end position="23"/>
    </location>
</feature>
<feature type="domain" description="Co-chaperone DjlA N-terminal" evidence="2">
    <location>
        <begin position="29"/>
        <end position="145"/>
    </location>
</feature>
<dbReference type="Pfam" id="PF05099">
    <property type="entry name" value="TerB"/>
    <property type="match status" value="1"/>
</dbReference>
<evidence type="ECO:0000259" key="2">
    <source>
        <dbReference type="Pfam" id="PF05099"/>
    </source>
</evidence>
<name>A0A381RBZ2_9ZZZZ</name>
<reference evidence="3" key="1">
    <citation type="submission" date="2018-05" db="EMBL/GenBank/DDBJ databases">
        <authorList>
            <person name="Lanie J.A."/>
            <person name="Ng W.-L."/>
            <person name="Kazmierczak K.M."/>
            <person name="Andrzejewski T.M."/>
            <person name="Davidsen T.M."/>
            <person name="Wayne K.J."/>
            <person name="Tettelin H."/>
            <person name="Glass J.I."/>
            <person name="Rusch D."/>
            <person name="Podicherti R."/>
            <person name="Tsui H.-C.T."/>
            <person name="Winkler M.E."/>
        </authorList>
    </citation>
    <scope>NUCLEOTIDE SEQUENCE</scope>
</reference>
<proteinExistence type="predicted"/>
<evidence type="ECO:0000313" key="3">
    <source>
        <dbReference type="EMBL" id="SUZ88468.1"/>
    </source>
</evidence>
<dbReference type="EMBL" id="UINC01001771">
    <property type="protein sequence ID" value="SUZ88468.1"/>
    <property type="molecule type" value="Genomic_DNA"/>
</dbReference>
<evidence type="ECO:0000256" key="1">
    <source>
        <dbReference type="SAM" id="MobiDB-lite"/>
    </source>
</evidence>
<gene>
    <name evidence="3" type="ORF">METZ01_LOCUS41322</name>
</gene>